<feature type="compositionally biased region" description="Low complexity" evidence="1">
    <location>
        <begin position="95"/>
        <end position="112"/>
    </location>
</feature>
<accession>A0ABP6CCA5</accession>
<dbReference type="EMBL" id="BAAARJ010000007">
    <property type="protein sequence ID" value="GAA2611971.1"/>
    <property type="molecule type" value="Genomic_DNA"/>
</dbReference>
<proteinExistence type="predicted"/>
<gene>
    <name evidence="3" type="ORF">GCM10009863_27140</name>
</gene>
<dbReference type="InterPro" id="IPR036736">
    <property type="entry name" value="ACP-like_sf"/>
</dbReference>
<dbReference type="Gene3D" id="1.10.1200.10">
    <property type="entry name" value="ACP-like"/>
    <property type="match status" value="1"/>
</dbReference>
<evidence type="ECO:0000313" key="3">
    <source>
        <dbReference type="EMBL" id="GAA2611971.1"/>
    </source>
</evidence>
<sequence length="118" mass="11715">MTVEELKAVLVSMGVDEALITPEAVREEVGLDSLGIAELALVMNQERGVPVTEEQLHGVVTVAEVVALLDRLAARANGAAAQAASVQAASVQGTSAQGASAVPAQGTRARTAGAGGAA</sequence>
<evidence type="ECO:0000259" key="2">
    <source>
        <dbReference type="PROSITE" id="PS50075"/>
    </source>
</evidence>
<dbReference type="PROSITE" id="PS50075">
    <property type="entry name" value="CARRIER"/>
    <property type="match status" value="1"/>
</dbReference>
<evidence type="ECO:0000313" key="4">
    <source>
        <dbReference type="Proteomes" id="UP001501447"/>
    </source>
</evidence>
<organism evidence="3 4">
    <name type="scientific">Streptomyces axinellae</name>
    <dbReference type="NCBI Taxonomy" id="552788"/>
    <lineage>
        <taxon>Bacteria</taxon>
        <taxon>Bacillati</taxon>
        <taxon>Actinomycetota</taxon>
        <taxon>Actinomycetes</taxon>
        <taxon>Kitasatosporales</taxon>
        <taxon>Streptomycetaceae</taxon>
        <taxon>Streptomyces</taxon>
    </lineage>
</organism>
<dbReference type="SUPFAM" id="SSF47336">
    <property type="entry name" value="ACP-like"/>
    <property type="match status" value="1"/>
</dbReference>
<dbReference type="InterPro" id="IPR009081">
    <property type="entry name" value="PP-bd_ACP"/>
</dbReference>
<comment type="caution">
    <text evidence="3">The sequence shown here is derived from an EMBL/GenBank/DDBJ whole genome shotgun (WGS) entry which is preliminary data.</text>
</comment>
<reference evidence="4" key="1">
    <citation type="journal article" date="2019" name="Int. J. Syst. Evol. Microbiol.">
        <title>The Global Catalogue of Microorganisms (GCM) 10K type strain sequencing project: providing services to taxonomists for standard genome sequencing and annotation.</title>
        <authorList>
            <consortium name="The Broad Institute Genomics Platform"/>
            <consortium name="The Broad Institute Genome Sequencing Center for Infectious Disease"/>
            <person name="Wu L."/>
            <person name="Ma J."/>
        </authorList>
    </citation>
    <scope>NUCLEOTIDE SEQUENCE [LARGE SCALE GENOMIC DNA]</scope>
    <source>
        <strain evidence="4">JCM 16373</strain>
    </source>
</reference>
<protein>
    <recommendedName>
        <fullName evidence="2">Carrier domain-containing protein</fullName>
    </recommendedName>
</protein>
<dbReference type="RefSeq" id="WP_344565570.1">
    <property type="nucleotide sequence ID" value="NZ_BAAARJ010000007.1"/>
</dbReference>
<name>A0ABP6CCA5_9ACTN</name>
<feature type="domain" description="Carrier" evidence="2">
    <location>
        <begin position="1"/>
        <end position="73"/>
    </location>
</feature>
<dbReference type="Pfam" id="PF00550">
    <property type="entry name" value="PP-binding"/>
    <property type="match status" value="1"/>
</dbReference>
<feature type="region of interest" description="Disordered" evidence="1">
    <location>
        <begin position="95"/>
        <end position="118"/>
    </location>
</feature>
<keyword evidence="4" id="KW-1185">Reference proteome</keyword>
<evidence type="ECO:0000256" key="1">
    <source>
        <dbReference type="SAM" id="MobiDB-lite"/>
    </source>
</evidence>
<dbReference type="Proteomes" id="UP001501447">
    <property type="component" value="Unassembled WGS sequence"/>
</dbReference>